<evidence type="ECO:0000313" key="3">
    <source>
        <dbReference type="Proteomes" id="UP001214576"/>
    </source>
</evidence>
<accession>A0AAD4YH74</accession>
<evidence type="ECO:0000256" key="1">
    <source>
        <dbReference type="SAM" id="MobiDB-lite"/>
    </source>
</evidence>
<feature type="compositionally biased region" description="Basic and acidic residues" evidence="1">
    <location>
        <begin position="76"/>
        <end position="86"/>
    </location>
</feature>
<gene>
    <name evidence="2" type="ORF">MG293_000544</name>
</gene>
<keyword evidence="3" id="KW-1185">Reference proteome</keyword>
<protein>
    <submittedName>
        <fullName evidence="2">Uncharacterized protein</fullName>
    </submittedName>
</protein>
<dbReference type="EMBL" id="JAKZEL010000001">
    <property type="protein sequence ID" value="KAI4548214.1"/>
    <property type="molecule type" value="Genomic_DNA"/>
</dbReference>
<sequence length="157" mass="17415">MRAASRGGEPYGLESPYKPFNPKIQSTFVVPGQILYEKKNDTQCVHWTPDPSSPGQGSNPFRFKRPQMSPTSEFRAPADNEARLEQTEAPLQGPLLIPASQHPGVARPQHSQKSQNPRILGLVPWLLLSLVSSIQRQHSDHSDHTASPSVRLQGYKS</sequence>
<reference evidence="2" key="1">
    <citation type="submission" date="2022-03" db="EMBL/GenBank/DDBJ databases">
        <title>Genomic analyses of argali, domestic sheep and their hybrids provide insights into chromosomal evolution, heterosis and genetic basis of agronomic traits.</title>
        <authorList>
            <person name="Li M."/>
        </authorList>
    </citation>
    <scope>NUCLEOTIDE SEQUENCE</scope>
    <source>
        <strain evidence="2">CAU-MHL-2022a</strain>
        <tissue evidence="2">Skin</tissue>
    </source>
</reference>
<feature type="compositionally biased region" description="Polar residues" evidence="1">
    <location>
        <begin position="145"/>
        <end position="157"/>
    </location>
</feature>
<dbReference type="Proteomes" id="UP001214576">
    <property type="component" value="Unassembled WGS sequence"/>
</dbReference>
<proteinExistence type="predicted"/>
<organism evidence="2 3">
    <name type="scientific">Ovis ammon polii</name>
    <dbReference type="NCBI Taxonomy" id="230172"/>
    <lineage>
        <taxon>Eukaryota</taxon>
        <taxon>Metazoa</taxon>
        <taxon>Chordata</taxon>
        <taxon>Craniata</taxon>
        <taxon>Vertebrata</taxon>
        <taxon>Euteleostomi</taxon>
        <taxon>Mammalia</taxon>
        <taxon>Eutheria</taxon>
        <taxon>Laurasiatheria</taxon>
        <taxon>Artiodactyla</taxon>
        <taxon>Ruminantia</taxon>
        <taxon>Pecora</taxon>
        <taxon>Bovidae</taxon>
        <taxon>Caprinae</taxon>
        <taxon>Ovis</taxon>
    </lineage>
</organism>
<feature type="region of interest" description="Disordered" evidence="1">
    <location>
        <begin position="45"/>
        <end position="116"/>
    </location>
</feature>
<dbReference type="AlphaFoldDB" id="A0AAD4YH74"/>
<evidence type="ECO:0000313" key="2">
    <source>
        <dbReference type="EMBL" id="KAI4548214.1"/>
    </source>
</evidence>
<feature type="region of interest" description="Disordered" evidence="1">
    <location>
        <begin position="134"/>
        <end position="157"/>
    </location>
</feature>
<comment type="caution">
    <text evidence="2">The sequence shown here is derived from an EMBL/GenBank/DDBJ whole genome shotgun (WGS) entry which is preliminary data.</text>
</comment>
<name>A0AAD4YH74_OVIAM</name>